<dbReference type="Gene3D" id="3.40.50.720">
    <property type="entry name" value="NAD(P)-binding Rossmann-like Domain"/>
    <property type="match status" value="1"/>
</dbReference>
<dbReference type="AlphaFoldDB" id="A0A4D6LFV2"/>
<dbReference type="Proteomes" id="UP000501690">
    <property type="component" value="Linkage Group LG3"/>
</dbReference>
<dbReference type="InterPro" id="IPR036291">
    <property type="entry name" value="NAD(P)-bd_dom_sf"/>
</dbReference>
<proteinExistence type="inferred from homology"/>
<dbReference type="PANTHER" id="PTHR43943">
    <property type="entry name" value="DEHYDROGENASE/REDUCTASE (SDR FAMILY) MEMBER 4"/>
    <property type="match status" value="1"/>
</dbReference>
<sequence>MVKSKRFEEKVGIVTTSTQGIGLAIAKRLGLKGASVVISSRKQVFPSYPSFTPLQLSKQNVDAAAKNLRAKGIEVLRVVCHVSNPQQRKDLIHKNVQINFLYKWFKLVN</sequence>
<evidence type="ECO:0000313" key="3">
    <source>
        <dbReference type="Proteomes" id="UP000501690"/>
    </source>
</evidence>
<accession>A0A4D6LFV2</accession>
<reference evidence="2 3" key="1">
    <citation type="submission" date="2019-04" db="EMBL/GenBank/DDBJ databases">
        <title>An improved genome assembly and genetic linkage map for asparagus bean, Vigna unguiculata ssp. sesquipedialis.</title>
        <authorList>
            <person name="Xia Q."/>
            <person name="Zhang R."/>
            <person name="Dong Y."/>
        </authorList>
    </citation>
    <scope>NUCLEOTIDE SEQUENCE [LARGE SCALE GENOMIC DNA]</scope>
    <source>
        <tissue evidence="2">Leaf</tissue>
    </source>
</reference>
<keyword evidence="3" id="KW-1185">Reference proteome</keyword>
<comment type="similarity">
    <text evidence="1">Belongs to the short-chain dehydrogenases/reductases (SDR) family.</text>
</comment>
<dbReference type="SUPFAM" id="SSF51735">
    <property type="entry name" value="NAD(P)-binding Rossmann-fold domains"/>
    <property type="match status" value="1"/>
</dbReference>
<evidence type="ECO:0000256" key="1">
    <source>
        <dbReference type="ARBA" id="ARBA00006484"/>
    </source>
</evidence>
<protein>
    <submittedName>
        <fullName evidence="2">Dehydrogenase/reductase SDR family member 4</fullName>
    </submittedName>
</protein>
<gene>
    <name evidence="2" type="ORF">DEO72_LG3g1993</name>
</gene>
<name>A0A4D6LFV2_VIGUN</name>
<dbReference type="EMBL" id="CP039347">
    <property type="protein sequence ID" value="QCD87457.1"/>
    <property type="molecule type" value="Genomic_DNA"/>
</dbReference>
<evidence type="ECO:0000313" key="2">
    <source>
        <dbReference type="EMBL" id="QCD87457.1"/>
    </source>
</evidence>
<organism evidence="2 3">
    <name type="scientific">Vigna unguiculata</name>
    <name type="common">Cowpea</name>
    <dbReference type="NCBI Taxonomy" id="3917"/>
    <lineage>
        <taxon>Eukaryota</taxon>
        <taxon>Viridiplantae</taxon>
        <taxon>Streptophyta</taxon>
        <taxon>Embryophyta</taxon>
        <taxon>Tracheophyta</taxon>
        <taxon>Spermatophyta</taxon>
        <taxon>Magnoliopsida</taxon>
        <taxon>eudicotyledons</taxon>
        <taxon>Gunneridae</taxon>
        <taxon>Pentapetalae</taxon>
        <taxon>rosids</taxon>
        <taxon>fabids</taxon>
        <taxon>Fabales</taxon>
        <taxon>Fabaceae</taxon>
        <taxon>Papilionoideae</taxon>
        <taxon>50 kb inversion clade</taxon>
        <taxon>NPAAA clade</taxon>
        <taxon>indigoferoid/millettioid clade</taxon>
        <taxon>Phaseoleae</taxon>
        <taxon>Vigna</taxon>
    </lineage>
</organism>
<dbReference type="PANTHER" id="PTHR43943:SF2">
    <property type="entry name" value="DEHYDROGENASE_REDUCTASE 4"/>
    <property type="match status" value="1"/>
</dbReference>